<name>A0A2I1FZZ1_9GLOM</name>
<evidence type="ECO:0000313" key="2">
    <source>
        <dbReference type="Proteomes" id="UP000234323"/>
    </source>
</evidence>
<comment type="caution">
    <text evidence="1">The sequence shown here is derived from an EMBL/GenBank/DDBJ whole genome shotgun (WGS) entry which is preliminary data.</text>
</comment>
<dbReference type="VEuPathDB" id="FungiDB:RhiirA1_471829"/>
<dbReference type="EMBL" id="LLXI01000084">
    <property type="protein sequence ID" value="PKY39945.1"/>
    <property type="molecule type" value="Genomic_DNA"/>
</dbReference>
<keyword evidence="2" id="KW-1185">Reference proteome</keyword>
<evidence type="ECO:0000313" key="1">
    <source>
        <dbReference type="EMBL" id="PKY39945.1"/>
    </source>
</evidence>
<accession>A0A2I1FZZ1</accession>
<dbReference type="AlphaFoldDB" id="A0A2I1FZZ1"/>
<reference evidence="1 2" key="1">
    <citation type="submission" date="2015-10" db="EMBL/GenBank/DDBJ databases">
        <title>Genome analyses suggest a sexual origin of heterokaryosis in a supposedly ancient asexual fungus.</title>
        <authorList>
            <person name="Ropars J."/>
            <person name="Sedzielewska K."/>
            <person name="Noel J."/>
            <person name="Charron P."/>
            <person name="Farinelli L."/>
            <person name="Marton T."/>
            <person name="Kruger M."/>
            <person name="Pelin A."/>
            <person name="Brachmann A."/>
            <person name="Corradi N."/>
        </authorList>
    </citation>
    <scope>NUCLEOTIDE SEQUENCE [LARGE SCALE GENOMIC DNA]</scope>
    <source>
        <strain evidence="1 2">A4</strain>
    </source>
</reference>
<dbReference type="VEuPathDB" id="FungiDB:RhiirFUN_010540"/>
<protein>
    <submittedName>
        <fullName evidence="1">Uncharacterized protein</fullName>
    </submittedName>
</protein>
<proteinExistence type="predicted"/>
<gene>
    <name evidence="1" type="ORF">RhiirA4_415452</name>
</gene>
<sequence>MKPMPFFVYNIDEIKNAEKNNGHKAGSRWPLVCGQSNSGKTNMIINLLLGDKLYRIFNGKKGGNQYIKNDDLILFEHHFKELKYLYLWDCYQIIANSSKLYYENITFRAIKPDKIPNVNSFSPARSTVAIFEDACSESKKMQKKIVPYFTEKCYSNISSMYVMQSFSNCPSIIQKNLDYIVLFNRSCNTDDLARILCRYVDNWRDAVKIIDKYLHDRQFIMIDLTREKDDPLFLRASWDMPLIS</sequence>
<dbReference type="Proteomes" id="UP000234323">
    <property type="component" value="Unassembled WGS sequence"/>
</dbReference>
<organism evidence="1 2">
    <name type="scientific">Rhizophagus irregularis</name>
    <dbReference type="NCBI Taxonomy" id="588596"/>
    <lineage>
        <taxon>Eukaryota</taxon>
        <taxon>Fungi</taxon>
        <taxon>Fungi incertae sedis</taxon>
        <taxon>Mucoromycota</taxon>
        <taxon>Glomeromycotina</taxon>
        <taxon>Glomeromycetes</taxon>
        <taxon>Glomerales</taxon>
        <taxon>Glomeraceae</taxon>
        <taxon>Rhizophagus</taxon>
    </lineage>
</organism>